<feature type="region of interest" description="Disordered" evidence="1">
    <location>
        <begin position="1"/>
        <end position="30"/>
    </location>
</feature>
<dbReference type="EMBL" id="JAGRRH010000022">
    <property type="protein sequence ID" value="KAG7345542.1"/>
    <property type="molecule type" value="Genomic_DNA"/>
</dbReference>
<accession>A0A9K3KKV3</accession>
<organism evidence="2 3">
    <name type="scientific">Nitzschia inconspicua</name>
    <dbReference type="NCBI Taxonomy" id="303405"/>
    <lineage>
        <taxon>Eukaryota</taxon>
        <taxon>Sar</taxon>
        <taxon>Stramenopiles</taxon>
        <taxon>Ochrophyta</taxon>
        <taxon>Bacillariophyta</taxon>
        <taxon>Bacillariophyceae</taxon>
        <taxon>Bacillariophycidae</taxon>
        <taxon>Bacillariales</taxon>
        <taxon>Bacillariaceae</taxon>
        <taxon>Nitzschia</taxon>
    </lineage>
</organism>
<dbReference type="Proteomes" id="UP000693970">
    <property type="component" value="Unassembled WGS sequence"/>
</dbReference>
<sequence length="165" mass="17251">MPPSIGLFSGTTNNDDDDFQTPHILHTTYSTNHRTPPLTYDIRGGANLGPLDSDTAMKLAKTATTAYIAGSASKYIAKQTGGNSPQLAEFVTGDLFALNALVTAVAAAMYGLGSSGFEAMETLAAGYALALLLCCDKNGFSVDTVKNNVPQTVITVILLVLAFVK</sequence>
<comment type="caution">
    <text evidence="2">The sequence shown here is derived from an EMBL/GenBank/DDBJ whole genome shotgun (WGS) entry which is preliminary data.</text>
</comment>
<evidence type="ECO:0000256" key="1">
    <source>
        <dbReference type="SAM" id="MobiDB-lite"/>
    </source>
</evidence>
<gene>
    <name evidence="2" type="ORF">IV203_033073</name>
</gene>
<keyword evidence="3" id="KW-1185">Reference proteome</keyword>
<evidence type="ECO:0000313" key="3">
    <source>
        <dbReference type="Proteomes" id="UP000693970"/>
    </source>
</evidence>
<protein>
    <submittedName>
        <fullName evidence="2">Uncharacterized protein</fullName>
    </submittedName>
</protein>
<proteinExistence type="predicted"/>
<dbReference type="AlphaFoldDB" id="A0A9K3KKV3"/>
<name>A0A9K3KKV3_9STRA</name>
<reference evidence="2" key="1">
    <citation type="journal article" date="2021" name="Sci. Rep.">
        <title>Diploid genomic architecture of Nitzschia inconspicua, an elite biomass production diatom.</title>
        <authorList>
            <person name="Oliver A."/>
            <person name="Podell S."/>
            <person name="Pinowska A."/>
            <person name="Traller J.C."/>
            <person name="Smith S.R."/>
            <person name="McClure R."/>
            <person name="Beliaev A."/>
            <person name="Bohutskyi P."/>
            <person name="Hill E.A."/>
            <person name="Rabines A."/>
            <person name="Zheng H."/>
            <person name="Allen L.Z."/>
            <person name="Kuo A."/>
            <person name="Grigoriev I.V."/>
            <person name="Allen A.E."/>
            <person name="Hazlebeck D."/>
            <person name="Allen E.E."/>
        </authorList>
    </citation>
    <scope>NUCLEOTIDE SEQUENCE</scope>
    <source>
        <strain evidence="2">Hildebrandi</strain>
    </source>
</reference>
<evidence type="ECO:0000313" key="2">
    <source>
        <dbReference type="EMBL" id="KAG7345542.1"/>
    </source>
</evidence>
<reference evidence="2" key="2">
    <citation type="submission" date="2021-04" db="EMBL/GenBank/DDBJ databases">
        <authorList>
            <person name="Podell S."/>
        </authorList>
    </citation>
    <scope>NUCLEOTIDE SEQUENCE</scope>
    <source>
        <strain evidence="2">Hildebrandi</strain>
    </source>
</reference>